<feature type="transmembrane region" description="Helical" evidence="1">
    <location>
        <begin position="15"/>
        <end position="33"/>
    </location>
</feature>
<proteinExistence type="predicted"/>
<accession>A0ABD5NUX9</accession>
<dbReference type="Proteomes" id="UP001595821">
    <property type="component" value="Unassembled WGS sequence"/>
</dbReference>
<name>A0ABD5NUX9_9EURY</name>
<organism evidence="2 3">
    <name type="scientific">Natribaculum luteum</name>
    <dbReference type="NCBI Taxonomy" id="1586232"/>
    <lineage>
        <taxon>Archaea</taxon>
        <taxon>Methanobacteriati</taxon>
        <taxon>Methanobacteriota</taxon>
        <taxon>Stenosarchaea group</taxon>
        <taxon>Halobacteria</taxon>
        <taxon>Halobacteriales</taxon>
        <taxon>Natrialbaceae</taxon>
        <taxon>Natribaculum</taxon>
    </lineage>
</organism>
<sequence>MSDGRFYRILRPDRYVLAIFAFFVLFPIFMDFITPDVVYGYAGGTVDAHGNAVSRYSGGNAPQYQWYYPVLYPFILVWYVAVVLFDLVDGLLPMAGFSYYLIRTAYFYLLAAALAFLLGQTVTVVSRAIRG</sequence>
<evidence type="ECO:0000313" key="2">
    <source>
        <dbReference type="EMBL" id="MFC4245800.1"/>
    </source>
</evidence>
<dbReference type="GeneID" id="71855247"/>
<comment type="caution">
    <text evidence="2">The sequence shown here is derived from an EMBL/GenBank/DDBJ whole genome shotgun (WGS) entry which is preliminary data.</text>
</comment>
<protein>
    <recommendedName>
        <fullName evidence="4">DUF63 domain-containing protein</fullName>
    </recommendedName>
</protein>
<evidence type="ECO:0000313" key="3">
    <source>
        <dbReference type="Proteomes" id="UP001595821"/>
    </source>
</evidence>
<feature type="transmembrane region" description="Helical" evidence="1">
    <location>
        <begin position="106"/>
        <end position="129"/>
    </location>
</feature>
<reference evidence="2 3" key="1">
    <citation type="journal article" date="2014" name="Int. J. Syst. Evol. Microbiol.">
        <title>Complete genome sequence of Corynebacterium casei LMG S-19264T (=DSM 44701T), isolated from a smear-ripened cheese.</title>
        <authorList>
            <consortium name="US DOE Joint Genome Institute (JGI-PGF)"/>
            <person name="Walter F."/>
            <person name="Albersmeier A."/>
            <person name="Kalinowski J."/>
            <person name="Ruckert C."/>
        </authorList>
    </citation>
    <scope>NUCLEOTIDE SEQUENCE [LARGE SCALE GENOMIC DNA]</scope>
    <source>
        <strain evidence="2 3">IBRC-M 10912</strain>
    </source>
</reference>
<keyword evidence="1" id="KW-0472">Membrane</keyword>
<dbReference type="AlphaFoldDB" id="A0ABD5NUX9"/>
<evidence type="ECO:0000256" key="1">
    <source>
        <dbReference type="SAM" id="Phobius"/>
    </source>
</evidence>
<keyword evidence="1" id="KW-0812">Transmembrane</keyword>
<keyword evidence="1" id="KW-1133">Transmembrane helix</keyword>
<evidence type="ECO:0008006" key="4">
    <source>
        <dbReference type="Google" id="ProtNLM"/>
    </source>
</evidence>
<feature type="transmembrane region" description="Helical" evidence="1">
    <location>
        <begin position="66"/>
        <end position="85"/>
    </location>
</feature>
<dbReference type="EMBL" id="JBHSDJ010000003">
    <property type="protein sequence ID" value="MFC4245800.1"/>
    <property type="molecule type" value="Genomic_DNA"/>
</dbReference>
<gene>
    <name evidence="2" type="ORF">ACFOZ7_02070</name>
</gene>
<dbReference type="RefSeq" id="WP_246968834.1">
    <property type="nucleotide sequence ID" value="NZ_CP095397.1"/>
</dbReference>